<proteinExistence type="predicted"/>
<dbReference type="EMBL" id="GGEC01041437">
    <property type="protein sequence ID" value="MBX21921.1"/>
    <property type="molecule type" value="Transcribed_RNA"/>
</dbReference>
<sequence>MSPFFWNVFNFLPEIGGWIVRRRVKRNQLLRRIKERDHILLIKVCPFPTWKNLIGLVFPRRLMVLVVVPSSPTSINSSDCYAGQVDKSRLANPFVLEACNNKYRSNQQREL</sequence>
<reference evidence="1" key="1">
    <citation type="submission" date="2018-02" db="EMBL/GenBank/DDBJ databases">
        <title>Rhizophora mucronata_Transcriptome.</title>
        <authorList>
            <person name="Meera S.P."/>
            <person name="Sreeshan A."/>
            <person name="Augustine A."/>
        </authorList>
    </citation>
    <scope>NUCLEOTIDE SEQUENCE</scope>
    <source>
        <tissue evidence="1">Leaf</tissue>
    </source>
</reference>
<organism evidence="1">
    <name type="scientific">Rhizophora mucronata</name>
    <name type="common">Asiatic mangrove</name>
    <dbReference type="NCBI Taxonomy" id="61149"/>
    <lineage>
        <taxon>Eukaryota</taxon>
        <taxon>Viridiplantae</taxon>
        <taxon>Streptophyta</taxon>
        <taxon>Embryophyta</taxon>
        <taxon>Tracheophyta</taxon>
        <taxon>Spermatophyta</taxon>
        <taxon>Magnoliopsida</taxon>
        <taxon>eudicotyledons</taxon>
        <taxon>Gunneridae</taxon>
        <taxon>Pentapetalae</taxon>
        <taxon>rosids</taxon>
        <taxon>fabids</taxon>
        <taxon>Malpighiales</taxon>
        <taxon>Rhizophoraceae</taxon>
        <taxon>Rhizophora</taxon>
    </lineage>
</organism>
<name>A0A2P2LVB8_RHIMU</name>
<accession>A0A2P2LVB8</accession>
<dbReference type="AlphaFoldDB" id="A0A2P2LVB8"/>
<protein>
    <submittedName>
        <fullName evidence="1">Uncharacterized protein</fullName>
    </submittedName>
</protein>
<evidence type="ECO:0000313" key="1">
    <source>
        <dbReference type="EMBL" id="MBX21921.1"/>
    </source>
</evidence>
<dbReference type="EMBL" id="GGEC01041442">
    <property type="protein sequence ID" value="MBX21926.1"/>
    <property type="molecule type" value="Transcribed_RNA"/>
</dbReference>